<comment type="caution">
    <text evidence="2">The sequence shown here is derived from an EMBL/GenBank/DDBJ whole genome shotgun (WGS) entry which is preliminary data.</text>
</comment>
<feature type="region of interest" description="Disordered" evidence="1">
    <location>
        <begin position="78"/>
        <end position="125"/>
    </location>
</feature>
<dbReference type="EMBL" id="BONX01000005">
    <property type="protein sequence ID" value="GIG94518.1"/>
    <property type="molecule type" value="Genomic_DNA"/>
</dbReference>
<sequence>MSRTSPGIARPKIVWSAAPGGFDQLGPGQFPCTGASRPQTGQRRSVDPVEDPPRGGVRGDRPEQARLLPQHRQIADGFTTVGQQHRQIDSHPARLMRRPTHPVQPQRLNETPASGSMSKSVKAIR</sequence>
<protein>
    <submittedName>
        <fullName evidence="2">Uncharacterized protein</fullName>
    </submittedName>
</protein>
<feature type="compositionally biased region" description="Basic and acidic residues" evidence="1">
    <location>
        <begin position="44"/>
        <end position="64"/>
    </location>
</feature>
<gene>
    <name evidence="2" type="ORF">Pma05_10910</name>
</gene>
<organism evidence="2 3">
    <name type="scientific">Plantactinospora mayteni</name>
    <dbReference type="NCBI Taxonomy" id="566021"/>
    <lineage>
        <taxon>Bacteria</taxon>
        <taxon>Bacillati</taxon>
        <taxon>Actinomycetota</taxon>
        <taxon>Actinomycetes</taxon>
        <taxon>Micromonosporales</taxon>
        <taxon>Micromonosporaceae</taxon>
        <taxon>Plantactinospora</taxon>
    </lineage>
</organism>
<feature type="region of interest" description="Disordered" evidence="1">
    <location>
        <begin position="19"/>
        <end position="65"/>
    </location>
</feature>
<name>A0ABQ4EIG8_9ACTN</name>
<keyword evidence="3" id="KW-1185">Reference proteome</keyword>
<evidence type="ECO:0000256" key="1">
    <source>
        <dbReference type="SAM" id="MobiDB-lite"/>
    </source>
</evidence>
<evidence type="ECO:0000313" key="2">
    <source>
        <dbReference type="EMBL" id="GIG94518.1"/>
    </source>
</evidence>
<reference evidence="2 3" key="1">
    <citation type="submission" date="2021-01" db="EMBL/GenBank/DDBJ databases">
        <title>Whole genome shotgun sequence of Plantactinospora mayteni NBRC 109088.</title>
        <authorList>
            <person name="Komaki H."/>
            <person name="Tamura T."/>
        </authorList>
    </citation>
    <scope>NUCLEOTIDE SEQUENCE [LARGE SCALE GENOMIC DNA]</scope>
    <source>
        <strain evidence="2 3">NBRC 109088</strain>
    </source>
</reference>
<accession>A0ABQ4EIG8</accession>
<dbReference type="Proteomes" id="UP000621500">
    <property type="component" value="Unassembled WGS sequence"/>
</dbReference>
<evidence type="ECO:0000313" key="3">
    <source>
        <dbReference type="Proteomes" id="UP000621500"/>
    </source>
</evidence>
<feature type="compositionally biased region" description="Polar residues" evidence="1">
    <location>
        <begin position="106"/>
        <end position="119"/>
    </location>
</feature>
<proteinExistence type="predicted"/>